<comment type="caution">
    <text evidence="2">The sequence shown here is derived from an EMBL/GenBank/DDBJ whole genome shotgun (WGS) entry which is preliminary data.</text>
</comment>
<dbReference type="InterPro" id="IPR002575">
    <property type="entry name" value="Aminoglycoside_PTrfase"/>
</dbReference>
<organism evidence="2 3">
    <name type="scientific">Spirilliplanes yamanashiensis</name>
    <dbReference type="NCBI Taxonomy" id="42233"/>
    <lineage>
        <taxon>Bacteria</taxon>
        <taxon>Bacillati</taxon>
        <taxon>Actinomycetota</taxon>
        <taxon>Actinomycetes</taxon>
        <taxon>Micromonosporales</taxon>
        <taxon>Micromonosporaceae</taxon>
        <taxon>Spirilliplanes</taxon>
    </lineage>
</organism>
<dbReference type="Gene3D" id="3.30.200.20">
    <property type="entry name" value="Phosphorylase Kinase, domain 1"/>
    <property type="match status" value="1"/>
</dbReference>
<evidence type="ECO:0000259" key="1">
    <source>
        <dbReference type="Pfam" id="PF01636"/>
    </source>
</evidence>
<dbReference type="EMBL" id="BOOY01000009">
    <property type="protein sequence ID" value="GIJ02382.1"/>
    <property type="molecule type" value="Genomic_DNA"/>
</dbReference>
<feature type="domain" description="Aminoglycoside phosphotransferase" evidence="1">
    <location>
        <begin position="22"/>
        <end position="220"/>
    </location>
</feature>
<dbReference type="InterPro" id="IPR011009">
    <property type="entry name" value="Kinase-like_dom_sf"/>
</dbReference>
<dbReference type="RefSeq" id="WP_203937695.1">
    <property type="nucleotide sequence ID" value="NZ_BAAAGJ010000012.1"/>
</dbReference>
<protein>
    <recommendedName>
        <fullName evidence="1">Aminoglycoside phosphotransferase domain-containing protein</fullName>
    </recommendedName>
</protein>
<dbReference type="PANTHER" id="PTHR21310">
    <property type="entry name" value="AMINOGLYCOSIDE PHOSPHOTRANSFERASE-RELATED-RELATED"/>
    <property type="match status" value="1"/>
</dbReference>
<reference evidence="2" key="1">
    <citation type="submission" date="2021-01" db="EMBL/GenBank/DDBJ databases">
        <title>Whole genome shotgun sequence of Spirilliplanes yamanashiensis NBRC 15828.</title>
        <authorList>
            <person name="Komaki H."/>
            <person name="Tamura T."/>
        </authorList>
    </citation>
    <scope>NUCLEOTIDE SEQUENCE</scope>
    <source>
        <strain evidence="2">NBRC 15828</strain>
    </source>
</reference>
<sequence length="266" mass="27332">MEAAEVLDLVRAHLPAAPAASARRLGAGLDHTAWLVDDDLVVRCPTPAAEARLLAAVAAVSPLPVPEVVFAAGGCLAYRRLPGVPLLHAPAPADGGAAVGAAVAGLAAALRAATPDLAGLVPADDTPPAEWLAEARAAWPRLRAAVPARFHGAVDAFLAAPPPGPARELVFAHNDLGIEHILVDADGRITGILDWSDAALADPARDVALVYRDLGPRALVAADPAVRDRAVFHARCGTLEDLAFGLDQPAPAYAAKALRSLGWLFV</sequence>
<dbReference type="SUPFAM" id="SSF56112">
    <property type="entry name" value="Protein kinase-like (PK-like)"/>
    <property type="match status" value="1"/>
</dbReference>
<dbReference type="PANTHER" id="PTHR21310:SF40">
    <property type="entry name" value="AMINOGLYCOSIDE PHOSPHOTRANSFERASE DOMAIN-CONTAINING PROTEIN-RELATED"/>
    <property type="match status" value="1"/>
</dbReference>
<name>A0A8J4DHR7_9ACTN</name>
<keyword evidence="3" id="KW-1185">Reference proteome</keyword>
<dbReference type="Proteomes" id="UP000652013">
    <property type="component" value="Unassembled WGS sequence"/>
</dbReference>
<proteinExistence type="predicted"/>
<dbReference type="AlphaFoldDB" id="A0A8J4DHR7"/>
<dbReference type="Pfam" id="PF01636">
    <property type="entry name" value="APH"/>
    <property type="match status" value="1"/>
</dbReference>
<gene>
    <name evidence="2" type="ORF">Sya03_17340</name>
</gene>
<dbReference type="InterPro" id="IPR051678">
    <property type="entry name" value="AGP_Transferase"/>
</dbReference>
<accession>A0A8J4DHR7</accession>
<evidence type="ECO:0000313" key="3">
    <source>
        <dbReference type="Proteomes" id="UP000652013"/>
    </source>
</evidence>
<dbReference type="Gene3D" id="3.90.1200.10">
    <property type="match status" value="1"/>
</dbReference>
<evidence type="ECO:0000313" key="2">
    <source>
        <dbReference type="EMBL" id="GIJ02382.1"/>
    </source>
</evidence>